<keyword evidence="3" id="KW-1185">Reference proteome</keyword>
<dbReference type="RefSeq" id="WP_205309969.1">
    <property type="nucleotide sequence ID" value="NZ_JAERPS020000001.1"/>
</dbReference>
<gene>
    <name evidence="2" type="ORF">I4W93_002695</name>
</gene>
<feature type="domain" description="HTH cro/C1-type" evidence="1">
    <location>
        <begin position="11"/>
        <end position="64"/>
    </location>
</feature>
<evidence type="ECO:0000313" key="2">
    <source>
        <dbReference type="EMBL" id="MBZ9610498.1"/>
    </source>
</evidence>
<dbReference type="InterPro" id="IPR001387">
    <property type="entry name" value="Cro/C1-type_HTH"/>
</dbReference>
<organism evidence="2 3">
    <name type="scientific">Rheinheimera maricola</name>
    <dbReference type="NCBI Taxonomy" id="2793282"/>
    <lineage>
        <taxon>Bacteria</taxon>
        <taxon>Pseudomonadati</taxon>
        <taxon>Pseudomonadota</taxon>
        <taxon>Gammaproteobacteria</taxon>
        <taxon>Chromatiales</taxon>
        <taxon>Chromatiaceae</taxon>
        <taxon>Rheinheimera</taxon>
    </lineage>
</organism>
<reference evidence="2 3" key="2">
    <citation type="submission" date="2021-08" db="EMBL/GenBank/DDBJ databases">
        <title>Rheinheimera aquimaris sp. nov., isolated from seawater of the East Sea in Korea.</title>
        <authorList>
            <person name="Kim K.H."/>
            <person name="Wenting R."/>
            <person name="Kim K.R."/>
            <person name="Jeon C.O."/>
        </authorList>
    </citation>
    <scope>NUCLEOTIDE SEQUENCE [LARGE SCALE GENOMIC DNA]</scope>
    <source>
        <strain evidence="2 3">MA-13</strain>
    </source>
</reference>
<evidence type="ECO:0000259" key="1">
    <source>
        <dbReference type="PROSITE" id="PS50943"/>
    </source>
</evidence>
<comment type="caution">
    <text evidence="2">The sequence shown here is derived from an EMBL/GenBank/DDBJ whole genome shotgun (WGS) entry which is preliminary data.</text>
</comment>
<accession>A0ABS7X714</accession>
<dbReference type="Proteomes" id="UP000663814">
    <property type="component" value="Unassembled WGS sequence"/>
</dbReference>
<dbReference type="SMART" id="SM00530">
    <property type="entry name" value="HTH_XRE"/>
    <property type="match status" value="1"/>
</dbReference>
<dbReference type="Pfam" id="PF13443">
    <property type="entry name" value="HTH_26"/>
    <property type="match status" value="1"/>
</dbReference>
<dbReference type="InterPro" id="IPR010982">
    <property type="entry name" value="Lambda_DNA-bd_dom_sf"/>
</dbReference>
<dbReference type="PROSITE" id="PS50943">
    <property type="entry name" value="HTH_CROC1"/>
    <property type="match status" value="1"/>
</dbReference>
<protein>
    <submittedName>
        <fullName evidence="2">Helix-turn-helix transcriptional regulator</fullName>
    </submittedName>
</protein>
<dbReference type="EMBL" id="JAERPS020000001">
    <property type="protein sequence ID" value="MBZ9610498.1"/>
    <property type="molecule type" value="Genomic_DNA"/>
</dbReference>
<proteinExistence type="predicted"/>
<evidence type="ECO:0000313" key="3">
    <source>
        <dbReference type="Proteomes" id="UP000663814"/>
    </source>
</evidence>
<name>A0ABS7X714_9GAMM</name>
<dbReference type="SUPFAM" id="SSF47413">
    <property type="entry name" value="lambda repressor-like DNA-binding domains"/>
    <property type="match status" value="1"/>
</dbReference>
<reference evidence="2 3" key="1">
    <citation type="submission" date="2020-12" db="EMBL/GenBank/DDBJ databases">
        <authorList>
            <person name="Ruan W."/>
            <person name="Khan S.A."/>
            <person name="Jeon C.O."/>
        </authorList>
    </citation>
    <scope>NUCLEOTIDE SEQUENCE [LARGE SCALE GENOMIC DNA]</scope>
    <source>
        <strain evidence="2 3">MA-13</strain>
    </source>
</reference>
<sequence length="245" mass="28447">MSQIDAMLGCVKKALKQRGISYAQVAAHLNLSEASVKRLFSQQQFTLQRLEQVCQLMQLQLADLLQLFNEQQQYTEQLSYQQEEELTADLSLLLVAVSVLNRWTLQDILHWYQISEHECIRKLAKLDRLKLIELLPNNKIRLRVAANFSWREGGPIQRFFQQKIAQEFFQARFNSEAESLLVLNGMLSEASNRAFQLKLKRLANDFNDMNQHDASLPLAKRNGVSVVLAMRDWRFGLFKPLLKQP</sequence>